<reference evidence="2 3" key="1">
    <citation type="journal article" date="2017" name="Int. J. Syst. Evol. Microbiol.">
        <title>Jeotgalibaca porci sp. nov. and Jeotgalibaca arthritidis sp. nov., isolated from pigs, and emended description of the genus Jeotgalibaca.</title>
        <authorList>
            <person name="Zamora L."/>
            <person name="Perez-Sancho M."/>
            <person name="Dominguez L."/>
            <person name="Fernandez-Garayzabal J.F."/>
            <person name="Vela A.I."/>
        </authorList>
    </citation>
    <scope>NUCLEOTIDE SEQUENCE [LARGE SCALE GENOMIC DNA]</scope>
    <source>
        <strain evidence="2 3">CECT 9157</strain>
    </source>
</reference>
<dbReference type="RefSeq" id="WP_166163646.1">
    <property type="nucleotide sequence ID" value="NZ_CP049740.1"/>
</dbReference>
<dbReference type="EMBL" id="CP049740">
    <property type="protein sequence ID" value="QII82865.1"/>
    <property type="molecule type" value="Genomic_DNA"/>
</dbReference>
<name>A0A6G7KC74_9LACT</name>
<keyword evidence="3" id="KW-1185">Reference proteome</keyword>
<dbReference type="AlphaFoldDB" id="A0A6G7KC74"/>
<evidence type="ECO:0000256" key="1">
    <source>
        <dbReference type="SAM" id="Phobius"/>
    </source>
</evidence>
<keyword evidence="1" id="KW-0812">Transmembrane</keyword>
<gene>
    <name evidence="2" type="ORF">G7057_10705</name>
</gene>
<keyword evidence="1" id="KW-0472">Membrane</keyword>
<organism evidence="2 3">
    <name type="scientific">Jeotgalibaca arthritidis</name>
    <dbReference type="NCBI Taxonomy" id="1868794"/>
    <lineage>
        <taxon>Bacteria</taxon>
        <taxon>Bacillati</taxon>
        <taxon>Bacillota</taxon>
        <taxon>Bacilli</taxon>
        <taxon>Lactobacillales</taxon>
        <taxon>Carnobacteriaceae</taxon>
        <taxon>Jeotgalibaca</taxon>
    </lineage>
</organism>
<dbReference type="KEGG" id="jar:G7057_10705"/>
<keyword evidence="1" id="KW-1133">Transmembrane helix</keyword>
<accession>A0A6G7KC74</accession>
<feature type="transmembrane region" description="Helical" evidence="1">
    <location>
        <begin position="12"/>
        <end position="35"/>
    </location>
</feature>
<dbReference type="Pfam" id="PF09911">
    <property type="entry name" value="DUF2140"/>
    <property type="match status" value="1"/>
</dbReference>
<dbReference type="InterPro" id="IPR018672">
    <property type="entry name" value="DUF2140"/>
</dbReference>
<sequence length="206" mass="22810">MEKGQKDRQNGWKWAFLILVTLNLLLIISLSVSLFSNSKTTTDQSVEQTGPVSPTSDQLQATVILGNTDIETLLSQALIASQNESISSVSVAEMISMTGQLSVLGFPVDYVVEAEPFPMEDGNLQLKVNSIQLGNLSLPIKQTMAIMANQFQSDLPLDVNPDDQYLIVRLDQLVSEQVDQIKVLQIDKDNKEYTIQLTISKQNLLQ</sequence>
<protein>
    <submittedName>
        <fullName evidence="2">YpmS family protein</fullName>
    </submittedName>
</protein>
<evidence type="ECO:0000313" key="3">
    <source>
        <dbReference type="Proteomes" id="UP000501451"/>
    </source>
</evidence>
<proteinExistence type="predicted"/>
<evidence type="ECO:0000313" key="2">
    <source>
        <dbReference type="EMBL" id="QII82865.1"/>
    </source>
</evidence>
<dbReference type="Proteomes" id="UP000501451">
    <property type="component" value="Chromosome"/>
</dbReference>